<dbReference type="SUPFAM" id="SSF55973">
    <property type="entry name" value="S-adenosylmethionine synthetase"/>
    <property type="match status" value="1"/>
</dbReference>
<evidence type="ECO:0000256" key="1">
    <source>
        <dbReference type="ARBA" id="ARBA00022723"/>
    </source>
</evidence>
<accession>A0A8S5MMQ4</accession>
<sequence>MFEKVNPCHPDKVADRIAGALVDLAYKKAENPRIAVEVLIGHGVCHIIAETSVKLDKAGVTAAVHRIAGKLAVDYAEVPQDGHLADNQANGIRCGDNGIFKGMPVTEDQKKLSQIARSIFSVYPHDGKYILDGDRLIICQSNASSDTLRNLYPNAEINPLGDWTGGTDVDTGAANRKLGSDLADSVTGGGLHGKDLSKADVSVNIYAFLKAQETGKPVTLCCAIGDDAVDGRPYEEIVEIARKYISDLGGFEKFAEWGWSDENND</sequence>
<reference evidence="3" key="1">
    <citation type="journal article" date="2021" name="Proc. Natl. Acad. Sci. U.S.A.">
        <title>A Catalog of Tens of Thousands of Viruses from Human Metagenomes Reveals Hidden Associations with Chronic Diseases.</title>
        <authorList>
            <person name="Tisza M.J."/>
            <person name="Buck C.B."/>
        </authorList>
    </citation>
    <scope>NUCLEOTIDE SEQUENCE</scope>
    <source>
        <strain evidence="3">Ct89Z21</strain>
    </source>
</reference>
<protein>
    <submittedName>
        <fullName evidence="3">S-adenosylmethionine synthetase, N-terminal domain</fullName>
    </submittedName>
</protein>
<name>A0A8S5MMQ4_9CAUD</name>
<dbReference type="InterPro" id="IPR022628">
    <property type="entry name" value="S-AdoMet_synt_N"/>
</dbReference>
<dbReference type="GO" id="GO:0006556">
    <property type="term" value="P:S-adenosylmethionine biosynthetic process"/>
    <property type="evidence" value="ECO:0007669"/>
    <property type="project" value="InterPro"/>
</dbReference>
<organism evidence="3">
    <name type="scientific">Siphoviridae sp. ct89Z21</name>
    <dbReference type="NCBI Taxonomy" id="2826168"/>
    <lineage>
        <taxon>Viruses</taxon>
        <taxon>Duplodnaviria</taxon>
        <taxon>Heunggongvirae</taxon>
        <taxon>Uroviricota</taxon>
        <taxon>Caudoviricetes</taxon>
    </lineage>
</organism>
<dbReference type="EMBL" id="BK014939">
    <property type="protein sequence ID" value="DAD83593.1"/>
    <property type="molecule type" value="Genomic_DNA"/>
</dbReference>
<evidence type="ECO:0000259" key="2">
    <source>
        <dbReference type="Pfam" id="PF00438"/>
    </source>
</evidence>
<dbReference type="InterPro" id="IPR022636">
    <property type="entry name" value="S-AdoMet_synthetase_sfam"/>
</dbReference>
<dbReference type="Gene3D" id="3.30.300.10">
    <property type="match status" value="1"/>
</dbReference>
<proteinExistence type="predicted"/>
<evidence type="ECO:0000313" key="3">
    <source>
        <dbReference type="EMBL" id="DAD83593.1"/>
    </source>
</evidence>
<dbReference type="GO" id="GO:0004478">
    <property type="term" value="F:methionine adenosyltransferase activity"/>
    <property type="evidence" value="ECO:0007669"/>
    <property type="project" value="InterPro"/>
</dbReference>
<keyword evidence="1" id="KW-0479">Metal-binding</keyword>
<dbReference type="GO" id="GO:0046872">
    <property type="term" value="F:metal ion binding"/>
    <property type="evidence" value="ECO:0007669"/>
    <property type="project" value="UniProtKB-KW"/>
</dbReference>
<dbReference type="Pfam" id="PF00438">
    <property type="entry name" value="S-AdoMet_synt_N"/>
    <property type="match status" value="1"/>
</dbReference>
<feature type="domain" description="S-adenosylmethionine synthetase N-terminal" evidence="2">
    <location>
        <begin position="3"/>
        <end position="56"/>
    </location>
</feature>